<protein>
    <submittedName>
        <fullName evidence="1">Uncharacterized protein</fullName>
    </submittedName>
</protein>
<reference evidence="1 2" key="1">
    <citation type="journal article" date="2020" name="Cell">
        <title>Large-Scale Comparative Analyses of Tick Genomes Elucidate Their Genetic Diversity and Vector Capacities.</title>
        <authorList>
            <consortium name="Tick Genome and Microbiome Consortium (TIGMIC)"/>
            <person name="Jia N."/>
            <person name="Wang J."/>
            <person name="Shi W."/>
            <person name="Du L."/>
            <person name="Sun Y."/>
            <person name="Zhan W."/>
            <person name="Jiang J.F."/>
            <person name="Wang Q."/>
            <person name="Zhang B."/>
            <person name="Ji P."/>
            <person name="Bell-Sakyi L."/>
            <person name="Cui X.M."/>
            <person name="Yuan T.T."/>
            <person name="Jiang B.G."/>
            <person name="Yang W.F."/>
            <person name="Lam T.T."/>
            <person name="Chang Q.C."/>
            <person name="Ding S.J."/>
            <person name="Wang X.J."/>
            <person name="Zhu J.G."/>
            <person name="Ruan X.D."/>
            <person name="Zhao L."/>
            <person name="Wei J.T."/>
            <person name="Ye R.Z."/>
            <person name="Que T.C."/>
            <person name="Du C.H."/>
            <person name="Zhou Y.H."/>
            <person name="Cheng J.X."/>
            <person name="Dai P.F."/>
            <person name="Guo W.B."/>
            <person name="Han X.H."/>
            <person name="Huang E.J."/>
            <person name="Li L.F."/>
            <person name="Wei W."/>
            <person name="Gao Y.C."/>
            <person name="Liu J.Z."/>
            <person name="Shao H.Z."/>
            <person name="Wang X."/>
            <person name="Wang C.C."/>
            <person name="Yang T.C."/>
            <person name="Huo Q.B."/>
            <person name="Li W."/>
            <person name="Chen H.Y."/>
            <person name="Chen S.E."/>
            <person name="Zhou L.G."/>
            <person name="Ni X.B."/>
            <person name="Tian J.H."/>
            <person name="Sheng Y."/>
            <person name="Liu T."/>
            <person name="Pan Y.S."/>
            <person name="Xia L.Y."/>
            <person name="Li J."/>
            <person name="Zhao F."/>
            <person name="Cao W.C."/>
        </authorList>
    </citation>
    <scope>NUCLEOTIDE SEQUENCE [LARGE SCALE GENOMIC DNA]</scope>
    <source>
        <strain evidence="1">Iper-2018</strain>
    </source>
</reference>
<name>A0AC60NU12_IXOPE</name>
<gene>
    <name evidence="1" type="ORF">HPB47_012237</name>
</gene>
<evidence type="ECO:0000313" key="2">
    <source>
        <dbReference type="Proteomes" id="UP000805193"/>
    </source>
</evidence>
<keyword evidence="2" id="KW-1185">Reference proteome</keyword>
<accession>A0AC60NU12</accession>
<comment type="caution">
    <text evidence="1">The sequence shown here is derived from an EMBL/GenBank/DDBJ whole genome shotgun (WGS) entry which is preliminary data.</text>
</comment>
<proteinExistence type="predicted"/>
<evidence type="ECO:0000313" key="1">
    <source>
        <dbReference type="EMBL" id="KAG0410631.1"/>
    </source>
</evidence>
<organism evidence="1 2">
    <name type="scientific">Ixodes persulcatus</name>
    <name type="common">Taiga tick</name>
    <dbReference type="NCBI Taxonomy" id="34615"/>
    <lineage>
        <taxon>Eukaryota</taxon>
        <taxon>Metazoa</taxon>
        <taxon>Ecdysozoa</taxon>
        <taxon>Arthropoda</taxon>
        <taxon>Chelicerata</taxon>
        <taxon>Arachnida</taxon>
        <taxon>Acari</taxon>
        <taxon>Parasitiformes</taxon>
        <taxon>Ixodida</taxon>
        <taxon>Ixodoidea</taxon>
        <taxon>Ixodidae</taxon>
        <taxon>Ixodinae</taxon>
        <taxon>Ixodes</taxon>
    </lineage>
</organism>
<sequence>MAGRARSIEHAEDKVGNGRADQRCRWQGYANARVARSRGSPTSRPRGKSSSSGIRRRRAHFGVPTVFVDRGIHERHGATDVGRPRIPLLDPTQRRGTGEQTPEVSAGVVGAERGVTSAQGVPGCDPSCRRVLGQ</sequence>
<dbReference type="Proteomes" id="UP000805193">
    <property type="component" value="Unassembled WGS sequence"/>
</dbReference>
<dbReference type="EMBL" id="JABSTQ010011503">
    <property type="protein sequence ID" value="KAG0410631.1"/>
    <property type="molecule type" value="Genomic_DNA"/>
</dbReference>